<evidence type="ECO:0000313" key="7">
    <source>
        <dbReference type="Proteomes" id="UP000235965"/>
    </source>
</evidence>
<dbReference type="GO" id="GO:0000184">
    <property type="term" value="P:nuclear-transcribed mRNA catabolic process, nonsense-mediated decay"/>
    <property type="evidence" value="ECO:0007669"/>
    <property type="project" value="UniProtKB-KW"/>
</dbReference>
<feature type="compositionally biased region" description="Low complexity" evidence="3">
    <location>
        <begin position="644"/>
        <end position="653"/>
    </location>
</feature>
<dbReference type="Proteomes" id="UP000235965">
    <property type="component" value="Unassembled WGS sequence"/>
</dbReference>
<dbReference type="OrthoDB" id="69928at2759"/>
<keyword evidence="7" id="KW-1185">Reference proteome</keyword>
<evidence type="ECO:0000256" key="3">
    <source>
        <dbReference type="SAM" id="MobiDB-lite"/>
    </source>
</evidence>
<gene>
    <name evidence="6" type="ORF">B7P43_G11500</name>
</gene>
<reference evidence="6 7" key="1">
    <citation type="submission" date="2017-12" db="EMBL/GenBank/DDBJ databases">
        <title>Hemimetabolous genomes reveal molecular basis of termite eusociality.</title>
        <authorList>
            <person name="Harrison M.C."/>
            <person name="Jongepier E."/>
            <person name="Robertson H.M."/>
            <person name="Arning N."/>
            <person name="Bitard-Feildel T."/>
            <person name="Chao H."/>
            <person name="Childers C.P."/>
            <person name="Dinh H."/>
            <person name="Doddapaneni H."/>
            <person name="Dugan S."/>
            <person name="Gowin J."/>
            <person name="Greiner C."/>
            <person name="Han Y."/>
            <person name="Hu H."/>
            <person name="Hughes D.S.T."/>
            <person name="Huylmans A.-K."/>
            <person name="Kemena C."/>
            <person name="Kremer L.P.M."/>
            <person name="Lee S.L."/>
            <person name="Lopez-Ezquerra A."/>
            <person name="Mallet L."/>
            <person name="Monroy-Kuhn J.M."/>
            <person name="Moser A."/>
            <person name="Murali S.C."/>
            <person name="Muzny D.M."/>
            <person name="Otani S."/>
            <person name="Piulachs M.-D."/>
            <person name="Poelchau M."/>
            <person name="Qu J."/>
            <person name="Schaub F."/>
            <person name="Wada-Katsumata A."/>
            <person name="Worley K.C."/>
            <person name="Xie Q."/>
            <person name="Ylla G."/>
            <person name="Poulsen M."/>
            <person name="Gibbs R.A."/>
            <person name="Schal C."/>
            <person name="Richards S."/>
            <person name="Belles X."/>
            <person name="Korb J."/>
            <person name="Bornberg-Bauer E."/>
        </authorList>
    </citation>
    <scope>NUCLEOTIDE SEQUENCE [LARGE SCALE GENOMIC DNA]</scope>
    <source>
        <tissue evidence="6">Whole body</tissue>
    </source>
</reference>
<dbReference type="PANTHER" id="PTHR15696:SF5">
    <property type="entry name" value="NONSENSE-MEDIATED MRNA DECAY FACTOR SMG7"/>
    <property type="match status" value="1"/>
</dbReference>
<dbReference type="GO" id="GO:0005697">
    <property type="term" value="C:telomerase holoenzyme complex"/>
    <property type="evidence" value="ECO:0007669"/>
    <property type="project" value="TreeGrafter"/>
</dbReference>
<dbReference type="InterPro" id="IPR019458">
    <property type="entry name" value="Est1-like_N"/>
</dbReference>
<keyword evidence="1" id="KW-0866">Nonsense-mediated mRNA decay</keyword>
<evidence type="ECO:0000259" key="5">
    <source>
        <dbReference type="Pfam" id="PF10374"/>
    </source>
</evidence>
<feature type="region of interest" description="Disordered" evidence="3">
    <location>
        <begin position="907"/>
        <end position="929"/>
    </location>
</feature>
<evidence type="ECO:0000256" key="1">
    <source>
        <dbReference type="ARBA" id="ARBA00023161"/>
    </source>
</evidence>
<feature type="domain" description="DNA/RNA-binding" evidence="4">
    <location>
        <begin position="174"/>
        <end position="441"/>
    </location>
</feature>
<dbReference type="PANTHER" id="PTHR15696">
    <property type="entry name" value="SMG-7 SUPPRESSOR WITH MORPHOLOGICAL EFFECT ON GENITALIA PROTEIN 7"/>
    <property type="match status" value="1"/>
</dbReference>
<feature type="compositionally biased region" description="Polar residues" evidence="3">
    <location>
        <begin position="818"/>
        <end position="837"/>
    </location>
</feature>
<evidence type="ECO:0008006" key="8">
    <source>
        <dbReference type="Google" id="ProtNLM"/>
    </source>
</evidence>
<keyword evidence="2" id="KW-0175">Coiled coil</keyword>
<sequence length="1087" mass="120054">MGLKAAIQALKRAEKLKEKVQNSRDLLNDNEAWVCQQQLQRIYQQVLILDLEYALDRKVEQELWNHGFKNYIATLQNLAKDKKNPKRNESQAMLSWCLEAASGFYLTLLQEICTAFDLDLPFRRKESVYGNGKLWRTVDHLTQPHKNSCYYICQHCLVHLGDIARYRNQNRQAEIFYRHAVQLAPNSGQPYNQLALLEASRGDRLSTVFHYVRSVAVRHLFPAAATNLSRTLNKSAEEGLNVEGRNKLSVSEYIAIFLKLHGLLHNCMDLQEAEKCVKILMTTLTAHVATESLTSWKLVQMLAINLFALHHAGSCVDADKVMTFSDQQLSGDEKKVKHLVMDLMAGSLSAYLLPVYTLKEGDALLEYFALPAIKLTLDWIRLDPSVLLDSAFTSRLQIWPSLCKLLNGLQQSLTDFTADKCSYLPLPEDRDLQGFIPLEKSFSDLRFSCHDWKLDPVSLNKLRAARVLEFGMWLLKQDGHRLVTRRSSPGSEESSVVFEAVGGQQVPPCDLIRELEELSLTKLPSPAPSDTNSWGSTATGTSTPDDSSIIAGPQSPPPAEHIHSDAVHERRAGILKPQGSLEKAREKEATEMMWSQNQNHGGPVIAKRGRQNVAMQAIMRKSVLLGEQETSRNLEAKQVTFKTPSPSVSPGSSQGAEDGQVVKSNKTLAWQQPKQVPQPPSQALTVSFPYQTQQTSQHNMIQQHNQVPRNQVSQTQSIFGNSELTCQNSLQPHSQPVPSNSSNIASSYGPQIPSFPTHPAQIRFHQSSTRASLPVNDNIGGGYPSSHQSYGMKLRQPPFTPWQEEGPPLPPSWWYGDRQNSAGGNQQDETVTSQTSGTPVNLPFPALNYLQGNILQQPVQRVSVNSPTDLVPDDLYSNANWRSRHQMSAPPPPLNLNLNLQHQLMSGATPQLPGNFTPPTSTQSTVSRSLARNSGRFQGSQNRPDASHLSVFASARNQETQRLNSEQVTSDGNGKENFQGSSSVTGESSTIFSSTPNTSSFSALGLGTSTYSLFSTPSWVTPVSTCGLELEGNPCGNGLSSVMGVPGNSSLNIGQQSLWSGPGPSPLERLLEQQKQLREGPAPKGGT</sequence>
<accession>A0A2J7RQ46</accession>
<dbReference type="Pfam" id="PF10373">
    <property type="entry name" value="EST1_DNA_bind"/>
    <property type="match status" value="1"/>
</dbReference>
<feature type="compositionally biased region" description="Polar residues" evidence="3">
    <location>
        <begin position="528"/>
        <end position="546"/>
    </location>
</feature>
<dbReference type="Pfam" id="PF10374">
    <property type="entry name" value="EST1"/>
    <property type="match status" value="1"/>
</dbReference>
<dbReference type="InParanoid" id="A0A2J7RQ46"/>
<feature type="domain" description="Telomerase activating protein Est1-like N-terminal" evidence="5">
    <location>
        <begin position="58"/>
        <end position="170"/>
    </location>
</feature>
<name>A0A2J7RQ46_9NEOP</name>
<feature type="region of interest" description="Disordered" evidence="3">
    <location>
        <begin position="958"/>
        <end position="997"/>
    </location>
</feature>
<dbReference type="EMBL" id="NEVH01001348">
    <property type="protein sequence ID" value="PNF42949.1"/>
    <property type="molecule type" value="Genomic_DNA"/>
</dbReference>
<organism evidence="6 7">
    <name type="scientific">Cryptotermes secundus</name>
    <dbReference type="NCBI Taxonomy" id="105785"/>
    <lineage>
        <taxon>Eukaryota</taxon>
        <taxon>Metazoa</taxon>
        <taxon>Ecdysozoa</taxon>
        <taxon>Arthropoda</taxon>
        <taxon>Hexapoda</taxon>
        <taxon>Insecta</taxon>
        <taxon>Pterygota</taxon>
        <taxon>Neoptera</taxon>
        <taxon>Polyneoptera</taxon>
        <taxon>Dictyoptera</taxon>
        <taxon>Blattodea</taxon>
        <taxon>Blattoidea</taxon>
        <taxon>Termitoidae</taxon>
        <taxon>Kalotermitidae</taxon>
        <taxon>Cryptotermitinae</taxon>
        <taxon>Cryptotermes</taxon>
    </lineage>
</organism>
<dbReference type="SUPFAM" id="SSF48452">
    <property type="entry name" value="TPR-like"/>
    <property type="match status" value="1"/>
</dbReference>
<feature type="coiled-coil region" evidence="2">
    <location>
        <begin position="3"/>
        <end position="30"/>
    </location>
</feature>
<evidence type="ECO:0000259" key="4">
    <source>
        <dbReference type="Pfam" id="PF10373"/>
    </source>
</evidence>
<dbReference type="Gene3D" id="1.25.40.10">
    <property type="entry name" value="Tetratricopeptide repeat domain"/>
    <property type="match status" value="1"/>
</dbReference>
<dbReference type="InterPro" id="IPR011990">
    <property type="entry name" value="TPR-like_helical_dom_sf"/>
</dbReference>
<protein>
    <recommendedName>
        <fullName evidence="8">Protein SMG7</fullName>
    </recommendedName>
</protein>
<dbReference type="GO" id="GO:0042162">
    <property type="term" value="F:telomeric DNA binding"/>
    <property type="evidence" value="ECO:0007669"/>
    <property type="project" value="TreeGrafter"/>
</dbReference>
<dbReference type="AlphaFoldDB" id="A0A2J7RQ46"/>
<dbReference type="InterPro" id="IPR045153">
    <property type="entry name" value="Est1/Ebs1-like"/>
</dbReference>
<proteinExistence type="predicted"/>
<comment type="caution">
    <text evidence="6">The sequence shown here is derived from an EMBL/GenBank/DDBJ whole genome shotgun (WGS) entry which is preliminary data.</text>
</comment>
<feature type="region of interest" description="Disordered" evidence="3">
    <location>
        <begin position="522"/>
        <end position="562"/>
    </location>
</feature>
<dbReference type="GO" id="GO:0070034">
    <property type="term" value="F:telomerase RNA binding"/>
    <property type="evidence" value="ECO:0007669"/>
    <property type="project" value="TreeGrafter"/>
</dbReference>
<evidence type="ECO:0000313" key="6">
    <source>
        <dbReference type="EMBL" id="PNF42949.1"/>
    </source>
</evidence>
<feature type="region of interest" description="Disordered" evidence="3">
    <location>
        <begin position="637"/>
        <end position="661"/>
    </location>
</feature>
<evidence type="ECO:0000256" key="2">
    <source>
        <dbReference type="SAM" id="Coils"/>
    </source>
</evidence>
<dbReference type="STRING" id="105785.A0A2J7RQ46"/>
<feature type="region of interest" description="Disordered" evidence="3">
    <location>
        <begin position="798"/>
        <end position="837"/>
    </location>
</feature>
<dbReference type="InterPro" id="IPR018834">
    <property type="entry name" value="DNA/RNA-bd_Est1-type"/>
</dbReference>